<evidence type="ECO:0000313" key="2">
    <source>
        <dbReference type="EMBL" id="ASV73465.1"/>
    </source>
</evidence>
<gene>
    <name evidence="2" type="ORF">THTE_0863</name>
</gene>
<evidence type="ECO:0000313" key="3">
    <source>
        <dbReference type="Proteomes" id="UP000215086"/>
    </source>
</evidence>
<feature type="compositionally biased region" description="Basic and acidic residues" evidence="1">
    <location>
        <begin position="1"/>
        <end position="10"/>
    </location>
</feature>
<evidence type="ECO:0000256" key="1">
    <source>
        <dbReference type="SAM" id="MobiDB-lite"/>
    </source>
</evidence>
<accession>A0A286RBZ9</accession>
<organism evidence="2 3">
    <name type="scientific">Thermogutta terrifontis</name>
    <dbReference type="NCBI Taxonomy" id="1331910"/>
    <lineage>
        <taxon>Bacteria</taxon>
        <taxon>Pseudomonadati</taxon>
        <taxon>Planctomycetota</taxon>
        <taxon>Planctomycetia</taxon>
        <taxon>Pirellulales</taxon>
        <taxon>Thermoguttaceae</taxon>
        <taxon>Thermogutta</taxon>
    </lineage>
</organism>
<dbReference type="Proteomes" id="UP000215086">
    <property type="component" value="Chromosome"/>
</dbReference>
<proteinExistence type="predicted"/>
<sequence>MVDETREKDVSTQPGCGVRPPGTCIPWDEKRRELGEIKGDEELVKRIWENIDALGYTYIWQVLLSF</sequence>
<dbReference type="RefSeq" id="WP_095414057.1">
    <property type="nucleotide sequence ID" value="NZ_CP018477.1"/>
</dbReference>
<dbReference type="EMBL" id="CP018477">
    <property type="protein sequence ID" value="ASV73465.1"/>
    <property type="molecule type" value="Genomic_DNA"/>
</dbReference>
<feature type="region of interest" description="Disordered" evidence="1">
    <location>
        <begin position="1"/>
        <end position="22"/>
    </location>
</feature>
<dbReference type="AlphaFoldDB" id="A0A286RBZ9"/>
<keyword evidence="3" id="KW-1185">Reference proteome</keyword>
<protein>
    <submittedName>
        <fullName evidence="2">Uncharacterized protein</fullName>
    </submittedName>
</protein>
<reference evidence="2 3" key="1">
    <citation type="journal article" name="Front. Microbiol.">
        <title>Sugar Metabolism of the First Thermophilic Planctomycete Thermogutta terrifontis: Comparative Genomic and Transcriptomic Approaches.</title>
        <authorList>
            <person name="Elcheninov A.G."/>
            <person name="Menzel P."/>
            <person name="Gudbergsdottir S.R."/>
            <person name="Slesarev A.I."/>
            <person name="Kadnikov V.V."/>
            <person name="Krogh A."/>
            <person name="Bonch-Osmolovskaya E.A."/>
            <person name="Peng X."/>
            <person name="Kublanov I.V."/>
        </authorList>
    </citation>
    <scope>NUCLEOTIDE SEQUENCE [LARGE SCALE GENOMIC DNA]</scope>
    <source>
        <strain evidence="2 3">R1</strain>
    </source>
</reference>
<dbReference type="KEGG" id="ttf:THTE_0863"/>
<name>A0A286RBZ9_9BACT</name>